<proteinExistence type="predicted"/>
<name>A0A1V0NE24_LACLL</name>
<sequence length="78" mass="8401">MEKVNTTNTTTDIFVDDKNVGNFTLTTFNKGSMNANFMINDAAIFHGTPEAAQDIANLVSSAVNQSKALLANFEASKE</sequence>
<dbReference type="Proteomes" id="UP000192085">
    <property type="component" value="Chromosome"/>
</dbReference>
<organism evidence="1 2">
    <name type="scientific">Lactococcus lactis subsp. lactis</name>
    <name type="common">Streptococcus lactis</name>
    <dbReference type="NCBI Taxonomy" id="1360"/>
    <lineage>
        <taxon>Bacteria</taxon>
        <taxon>Bacillati</taxon>
        <taxon>Bacillota</taxon>
        <taxon>Bacilli</taxon>
        <taxon>Lactobacillales</taxon>
        <taxon>Streptococcaceae</taxon>
        <taxon>Lactococcus</taxon>
    </lineage>
</organism>
<evidence type="ECO:0000313" key="2">
    <source>
        <dbReference type="Proteomes" id="UP000192085"/>
    </source>
</evidence>
<dbReference type="AlphaFoldDB" id="A0A1V0NE24"/>
<evidence type="ECO:0000313" key="1">
    <source>
        <dbReference type="EMBL" id="ARD98159.1"/>
    </source>
</evidence>
<reference evidence="1 2" key="1">
    <citation type="journal article" date="2017" name="BMC Genomics">
        <title>Comparative and functional genomics of the Lactococcus lactis taxon; insights into evolution and niche adaptation.</title>
        <authorList>
            <person name="Kelleher P."/>
            <person name="Bottacini F."/>
            <person name="Mahony J."/>
            <person name="Kilcawley K.N."/>
            <person name="van Sinderen D."/>
        </authorList>
    </citation>
    <scope>NUCLEOTIDE SEQUENCE [LARGE SCALE GENOMIC DNA]</scope>
    <source>
        <strain evidence="1 2">275</strain>
    </source>
</reference>
<dbReference type="EMBL" id="CP015897">
    <property type="protein sequence ID" value="ARD98159.1"/>
    <property type="molecule type" value="Genomic_DNA"/>
</dbReference>
<protein>
    <submittedName>
        <fullName evidence="1">Prophage protein</fullName>
    </submittedName>
</protein>
<accession>A0A1V0NE24</accession>
<dbReference type="RefSeq" id="WP_081144217.1">
    <property type="nucleotide sequence ID" value="NZ_CP015897.1"/>
</dbReference>
<gene>
    <name evidence="1" type="ORF">LL275_0523</name>
</gene>